<protein>
    <recommendedName>
        <fullName evidence="5">Long-chain-fatty-acid--CoA ligase</fullName>
        <ecNumber evidence="4">6.2.1.3</ecNumber>
    </recommendedName>
    <alternativeName>
        <fullName evidence="6">Long-chain acyl-CoA synthetase</fullName>
    </alternativeName>
</protein>
<dbReference type="CDD" id="cd04433">
    <property type="entry name" value="AFD_class_I"/>
    <property type="match status" value="1"/>
</dbReference>
<organism evidence="9 10">
    <name type="scientific">Bradyrhizobium diversitatis</name>
    <dbReference type="NCBI Taxonomy" id="2755406"/>
    <lineage>
        <taxon>Bacteria</taxon>
        <taxon>Pseudomonadati</taxon>
        <taxon>Pseudomonadota</taxon>
        <taxon>Alphaproteobacteria</taxon>
        <taxon>Hyphomicrobiales</taxon>
        <taxon>Nitrobacteraceae</taxon>
        <taxon>Bradyrhizobium</taxon>
    </lineage>
</organism>
<comment type="caution">
    <text evidence="9">The sequence shown here is derived from an EMBL/GenBank/DDBJ whole genome shotgun (WGS) entry which is preliminary data.</text>
</comment>
<evidence type="ECO:0000259" key="8">
    <source>
        <dbReference type="Pfam" id="PF13193"/>
    </source>
</evidence>
<dbReference type="NCBIfam" id="NF004814">
    <property type="entry name" value="PRK06164.1"/>
    <property type="match status" value="1"/>
</dbReference>
<evidence type="ECO:0000259" key="7">
    <source>
        <dbReference type="Pfam" id="PF00501"/>
    </source>
</evidence>
<gene>
    <name evidence="9" type="ORF">H1B27_32890</name>
</gene>
<dbReference type="Pfam" id="PF13193">
    <property type="entry name" value="AMP-binding_C"/>
    <property type="match status" value="1"/>
</dbReference>
<dbReference type="SUPFAM" id="SSF56801">
    <property type="entry name" value="Acetyl-CoA synthetase-like"/>
    <property type="match status" value="1"/>
</dbReference>
<name>A0ABS0PDG8_9BRAD</name>
<dbReference type="EC" id="6.2.1.3" evidence="4"/>
<accession>A0ABS0PDG8</accession>
<dbReference type="Pfam" id="PF00501">
    <property type="entry name" value="AMP-binding"/>
    <property type="match status" value="1"/>
</dbReference>
<reference evidence="9 10" key="1">
    <citation type="submission" date="2020-07" db="EMBL/GenBank/DDBJ databases">
        <title>Bradyrhizobium diversity isolated from nodules of indigenous legumes of Western Australia.</title>
        <authorList>
            <person name="Klepa M.S."/>
        </authorList>
    </citation>
    <scope>NUCLEOTIDE SEQUENCE [LARGE SCALE GENOMIC DNA]</scope>
    <source>
        <strain evidence="9 10">CNPSo 4019</strain>
    </source>
</reference>
<dbReference type="Gene3D" id="3.30.300.30">
    <property type="match status" value="1"/>
</dbReference>
<dbReference type="InterPro" id="IPR050237">
    <property type="entry name" value="ATP-dep_AMP-bd_enzyme"/>
</dbReference>
<feature type="domain" description="AMP-dependent synthetase/ligase" evidence="7">
    <location>
        <begin position="18"/>
        <end position="380"/>
    </location>
</feature>
<keyword evidence="3" id="KW-0436">Ligase</keyword>
<dbReference type="RefSeq" id="WP_197968893.1">
    <property type="nucleotide sequence ID" value="NZ_JACEGD010000040.1"/>
</dbReference>
<comment type="pathway">
    <text evidence="2">Lipid metabolism; fatty acid beta-oxidation.</text>
</comment>
<dbReference type="PANTHER" id="PTHR43767:SF8">
    <property type="entry name" value="LONG-CHAIN-FATTY-ACID--COA LIGASE"/>
    <property type="match status" value="1"/>
</dbReference>
<keyword evidence="10" id="KW-1185">Reference proteome</keyword>
<evidence type="ECO:0000256" key="4">
    <source>
        <dbReference type="ARBA" id="ARBA00026121"/>
    </source>
</evidence>
<evidence type="ECO:0000256" key="6">
    <source>
        <dbReference type="ARBA" id="ARBA00042773"/>
    </source>
</evidence>
<feature type="domain" description="AMP-binding enzyme C-terminal" evidence="8">
    <location>
        <begin position="431"/>
        <end position="502"/>
    </location>
</feature>
<evidence type="ECO:0000256" key="2">
    <source>
        <dbReference type="ARBA" id="ARBA00005005"/>
    </source>
</evidence>
<evidence type="ECO:0000256" key="5">
    <source>
        <dbReference type="ARBA" id="ARBA00039545"/>
    </source>
</evidence>
<evidence type="ECO:0000256" key="1">
    <source>
        <dbReference type="ARBA" id="ARBA00004170"/>
    </source>
</evidence>
<dbReference type="EMBL" id="JACEGD010000040">
    <property type="protein sequence ID" value="MBH5391037.1"/>
    <property type="molecule type" value="Genomic_DNA"/>
</dbReference>
<dbReference type="InterPro" id="IPR042099">
    <property type="entry name" value="ANL_N_sf"/>
</dbReference>
<dbReference type="Gene3D" id="3.40.50.12780">
    <property type="entry name" value="N-terminal domain of ligase-like"/>
    <property type="match status" value="1"/>
</dbReference>
<evidence type="ECO:0000256" key="3">
    <source>
        <dbReference type="ARBA" id="ARBA00022598"/>
    </source>
</evidence>
<evidence type="ECO:0000313" key="9">
    <source>
        <dbReference type="EMBL" id="MBH5391037.1"/>
    </source>
</evidence>
<dbReference type="Proteomes" id="UP001194539">
    <property type="component" value="Unassembled WGS sequence"/>
</dbReference>
<dbReference type="PANTHER" id="PTHR43767">
    <property type="entry name" value="LONG-CHAIN-FATTY-ACID--COA LIGASE"/>
    <property type="match status" value="1"/>
</dbReference>
<sequence length="524" mass="55868">MSANDFSLQSLIRIETAADPALVFGDTPVSRAEFSTKVEQTAAWLAAQGIGKGDVVAVWLVNRIEWLALLFAAARLGAVVAAVNTRYRGAEVAHLLKVSGARLMVVEAAFRSIDFAAILADIAKAEVPALQKLAVVGADAIPAHWPCVRFDAFDKSYPPAPPAQGDVDLPVLLYTTSGTTKGPKLVAHSQRTLATHAASVAHALRLDHQRHSLLAMLPFCGTFGMTSLLGFIAAGATIHVLDAFEAAPALNILGEHGITHSFGSDEMFRRILALTDAPRPFPNLEVCGFAAFQPGWRELAAEAETRGMLLFGLYGSSEVQALFSISRAGDAFADRIEGGGWPMSPNAKVRIRDIETGELAAQGVSGEIEISAPSRFLGYFNNPEATREAITADGFFRTGDIGRLRGDGSFVYETRAGDAMRLGGFLVGPGEIEDELKSCTGVADAQVVAVDLKGQARCVAFVIPAGEPPQQEALTARLRERLAGYKVPARIYVVDAFPVTDSANGVKIQRARLRAMAMERIAAE</sequence>
<proteinExistence type="predicted"/>
<dbReference type="InterPro" id="IPR025110">
    <property type="entry name" value="AMP-bd_C"/>
</dbReference>
<dbReference type="InterPro" id="IPR000873">
    <property type="entry name" value="AMP-dep_synth/lig_dom"/>
</dbReference>
<evidence type="ECO:0000313" key="10">
    <source>
        <dbReference type="Proteomes" id="UP001194539"/>
    </source>
</evidence>
<comment type="subcellular location">
    <subcellularLocation>
        <location evidence="1">Membrane</location>
        <topology evidence="1">Peripheral membrane protein</topology>
    </subcellularLocation>
</comment>
<dbReference type="InterPro" id="IPR045851">
    <property type="entry name" value="AMP-bd_C_sf"/>
</dbReference>